<protein>
    <submittedName>
        <fullName evidence="1">Uncharacterized protein</fullName>
    </submittedName>
</protein>
<reference evidence="1 2" key="1">
    <citation type="journal article" date="2008" name="Nature">
        <title>The genome of the model beetle and pest Tribolium castaneum.</title>
        <authorList>
            <consortium name="Tribolium Genome Sequencing Consortium"/>
            <person name="Richards S."/>
            <person name="Gibbs R.A."/>
            <person name="Weinstock G.M."/>
            <person name="Brown S.J."/>
            <person name="Denell R."/>
            <person name="Beeman R.W."/>
            <person name="Gibbs R."/>
            <person name="Beeman R.W."/>
            <person name="Brown S.J."/>
            <person name="Bucher G."/>
            <person name="Friedrich M."/>
            <person name="Grimmelikhuijzen C.J."/>
            <person name="Klingler M."/>
            <person name="Lorenzen M."/>
            <person name="Richards S."/>
            <person name="Roth S."/>
            <person name="Schroder R."/>
            <person name="Tautz D."/>
            <person name="Zdobnov E.M."/>
            <person name="Muzny D."/>
            <person name="Gibbs R.A."/>
            <person name="Weinstock G.M."/>
            <person name="Attaway T."/>
            <person name="Bell S."/>
            <person name="Buhay C.J."/>
            <person name="Chandrabose M.N."/>
            <person name="Chavez D."/>
            <person name="Clerk-Blankenburg K.P."/>
            <person name="Cree A."/>
            <person name="Dao M."/>
            <person name="Davis C."/>
            <person name="Chacko J."/>
            <person name="Dinh H."/>
            <person name="Dugan-Rocha S."/>
            <person name="Fowler G."/>
            <person name="Garner T.T."/>
            <person name="Garnes J."/>
            <person name="Gnirke A."/>
            <person name="Hawes A."/>
            <person name="Hernandez J."/>
            <person name="Hines S."/>
            <person name="Holder M."/>
            <person name="Hume J."/>
            <person name="Jhangiani S.N."/>
            <person name="Joshi V."/>
            <person name="Khan Z.M."/>
            <person name="Jackson L."/>
            <person name="Kovar C."/>
            <person name="Kowis A."/>
            <person name="Lee S."/>
            <person name="Lewis L.R."/>
            <person name="Margolis J."/>
            <person name="Morgan M."/>
            <person name="Nazareth L.V."/>
            <person name="Nguyen N."/>
            <person name="Okwuonu G."/>
            <person name="Parker D."/>
            <person name="Richards S."/>
            <person name="Ruiz S.J."/>
            <person name="Santibanez J."/>
            <person name="Savard J."/>
            <person name="Scherer S.E."/>
            <person name="Schneider B."/>
            <person name="Sodergren E."/>
            <person name="Tautz D."/>
            <person name="Vattahil S."/>
            <person name="Villasana D."/>
            <person name="White C.S."/>
            <person name="Wright R."/>
            <person name="Park Y."/>
            <person name="Beeman R.W."/>
            <person name="Lord J."/>
            <person name="Oppert B."/>
            <person name="Lorenzen M."/>
            <person name="Brown S."/>
            <person name="Wang L."/>
            <person name="Savard J."/>
            <person name="Tautz D."/>
            <person name="Richards S."/>
            <person name="Weinstock G."/>
            <person name="Gibbs R.A."/>
            <person name="Liu Y."/>
            <person name="Worley K."/>
            <person name="Weinstock G."/>
            <person name="Elsik C.G."/>
            <person name="Reese J.T."/>
            <person name="Elhaik E."/>
            <person name="Landan G."/>
            <person name="Graur D."/>
            <person name="Arensburger P."/>
            <person name="Atkinson P."/>
            <person name="Beeman R.W."/>
            <person name="Beidler J."/>
            <person name="Brown S.J."/>
            <person name="Demuth J.P."/>
            <person name="Drury D.W."/>
            <person name="Du Y.Z."/>
            <person name="Fujiwara H."/>
            <person name="Lorenzen M."/>
            <person name="Maselli V."/>
            <person name="Osanai M."/>
            <person name="Park Y."/>
            <person name="Robertson H.M."/>
            <person name="Tu Z."/>
            <person name="Wang J.J."/>
            <person name="Wang S."/>
            <person name="Richards S."/>
            <person name="Song H."/>
            <person name="Zhang L."/>
            <person name="Sodergren E."/>
            <person name="Werner D."/>
            <person name="Stanke M."/>
            <person name="Morgenstern B."/>
            <person name="Solovyev V."/>
            <person name="Kosarev P."/>
            <person name="Brown G."/>
            <person name="Chen H.C."/>
            <person name="Ermolaeva O."/>
            <person name="Hlavina W."/>
            <person name="Kapustin Y."/>
            <person name="Kiryutin B."/>
            <person name="Kitts P."/>
            <person name="Maglott D."/>
            <person name="Pruitt K."/>
            <person name="Sapojnikov V."/>
            <person name="Souvorov A."/>
            <person name="Mackey A.J."/>
            <person name="Waterhouse R.M."/>
            <person name="Wyder S."/>
            <person name="Zdobnov E.M."/>
            <person name="Zdobnov E.M."/>
            <person name="Wyder S."/>
            <person name="Kriventseva E.V."/>
            <person name="Kadowaki T."/>
            <person name="Bork P."/>
            <person name="Aranda M."/>
            <person name="Bao R."/>
            <person name="Beermann A."/>
            <person name="Berns N."/>
            <person name="Bolognesi R."/>
            <person name="Bonneton F."/>
            <person name="Bopp D."/>
            <person name="Brown S.J."/>
            <person name="Bucher G."/>
            <person name="Butts T."/>
            <person name="Chaumot A."/>
            <person name="Denell R.E."/>
            <person name="Ferrier D.E."/>
            <person name="Friedrich M."/>
            <person name="Gordon C.M."/>
            <person name="Jindra M."/>
            <person name="Klingler M."/>
            <person name="Lan Q."/>
            <person name="Lattorff H.M."/>
            <person name="Laudet V."/>
            <person name="von Levetsow C."/>
            <person name="Liu Z."/>
            <person name="Lutz R."/>
            <person name="Lynch J.A."/>
            <person name="da Fonseca R.N."/>
            <person name="Posnien N."/>
            <person name="Reuter R."/>
            <person name="Roth S."/>
            <person name="Savard J."/>
            <person name="Schinko J.B."/>
            <person name="Schmitt C."/>
            <person name="Schoppmeier M."/>
            <person name="Schroder R."/>
            <person name="Shippy T.D."/>
            <person name="Simonnet F."/>
            <person name="Marques-Souza H."/>
            <person name="Tautz D."/>
            <person name="Tomoyasu Y."/>
            <person name="Trauner J."/>
            <person name="Van der Zee M."/>
            <person name="Vervoort M."/>
            <person name="Wittkopp N."/>
            <person name="Wimmer E.A."/>
            <person name="Yang X."/>
            <person name="Jones A.K."/>
            <person name="Sattelle D.B."/>
            <person name="Ebert P.R."/>
            <person name="Nelson D."/>
            <person name="Scott J.G."/>
            <person name="Beeman R.W."/>
            <person name="Muthukrishnan S."/>
            <person name="Kramer K.J."/>
            <person name="Arakane Y."/>
            <person name="Beeman R.W."/>
            <person name="Zhu Q."/>
            <person name="Hogenkamp D."/>
            <person name="Dixit R."/>
            <person name="Oppert B."/>
            <person name="Jiang H."/>
            <person name="Zou Z."/>
            <person name="Marshall J."/>
            <person name="Elpidina E."/>
            <person name="Vinokurov K."/>
            <person name="Oppert C."/>
            <person name="Zou Z."/>
            <person name="Evans J."/>
            <person name="Lu Z."/>
            <person name="Zhao P."/>
            <person name="Sumathipala N."/>
            <person name="Altincicek B."/>
            <person name="Vilcinskas A."/>
            <person name="Williams M."/>
            <person name="Hultmark D."/>
            <person name="Hetru C."/>
            <person name="Jiang H."/>
            <person name="Grimmelikhuijzen C.J."/>
            <person name="Hauser F."/>
            <person name="Cazzamali G."/>
            <person name="Williamson M."/>
            <person name="Park Y."/>
            <person name="Li B."/>
            <person name="Tanaka Y."/>
            <person name="Predel R."/>
            <person name="Neupert S."/>
            <person name="Schachtner J."/>
            <person name="Verleyen P."/>
            <person name="Raible F."/>
            <person name="Bork P."/>
            <person name="Friedrich M."/>
            <person name="Walden K.K."/>
            <person name="Robertson H.M."/>
            <person name="Angeli S."/>
            <person name="Foret S."/>
            <person name="Bucher G."/>
            <person name="Schuetz S."/>
            <person name="Maleszka R."/>
            <person name="Wimmer E.A."/>
            <person name="Beeman R.W."/>
            <person name="Lorenzen M."/>
            <person name="Tomoyasu Y."/>
            <person name="Miller S.C."/>
            <person name="Grossmann D."/>
            <person name="Bucher G."/>
        </authorList>
    </citation>
    <scope>NUCLEOTIDE SEQUENCE [LARGE SCALE GENOMIC DNA]</scope>
    <source>
        <strain evidence="1 2">Georgia GA2</strain>
    </source>
</reference>
<proteinExistence type="predicted"/>
<dbReference type="EMBL" id="KQ971338">
    <property type="protein sequence ID" value="KYB28137.1"/>
    <property type="molecule type" value="Genomic_DNA"/>
</dbReference>
<evidence type="ECO:0000313" key="1">
    <source>
        <dbReference type="EMBL" id="KYB28137.1"/>
    </source>
</evidence>
<reference evidence="1 2" key="2">
    <citation type="journal article" date="2010" name="Nucleic Acids Res.">
        <title>BeetleBase in 2010: revisions to provide comprehensive genomic information for Tribolium castaneum.</title>
        <authorList>
            <person name="Kim H.S."/>
            <person name="Murphy T."/>
            <person name="Xia J."/>
            <person name="Caragea D."/>
            <person name="Park Y."/>
            <person name="Beeman R.W."/>
            <person name="Lorenzen M.D."/>
            <person name="Butcher S."/>
            <person name="Manak J.R."/>
            <person name="Brown S.J."/>
        </authorList>
    </citation>
    <scope>GENOME REANNOTATION</scope>
    <source>
        <strain evidence="1 2">Georgia GA2</strain>
    </source>
</reference>
<gene>
    <name evidence="1" type="primary">AUGUSTUS-3.0.2_32895</name>
    <name evidence="1" type="ORF">TcasGA2_TC032895</name>
</gene>
<organism evidence="1 2">
    <name type="scientific">Tribolium castaneum</name>
    <name type="common">Red flour beetle</name>
    <dbReference type="NCBI Taxonomy" id="7070"/>
    <lineage>
        <taxon>Eukaryota</taxon>
        <taxon>Metazoa</taxon>
        <taxon>Ecdysozoa</taxon>
        <taxon>Arthropoda</taxon>
        <taxon>Hexapoda</taxon>
        <taxon>Insecta</taxon>
        <taxon>Pterygota</taxon>
        <taxon>Neoptera</taxon>
        <taxon>Endopterygota</taxon>
        <taxon>Coleoptera</taxon>
        <taxon>Polyphaga</taxon>
        <taxon>Cucujiformia</taxon>
        <taxon>Tenebrionidae</taxon>
        <taxon>Tenebrionidae incertae sedis</taxon>
        <taxon>Tribolium</taxon>
    </lineage>
</organism>
<name>A0A139WJZ3_TRICA</name>
<dbReference type="AlphaFoldDB" id="A0A139WJZ3"/>
<sequence>MTIVRVWGGVPAIIPTSPRIITALSPALDTVCV</sequence>
<dbReference type="InParanoid" id="A0A139WJZ3"/>
<accession>A0A139WJZ3</accession>
<dbReference type="Proteomes" id="UP000007266">
    <property type="component" value="Linkage group 4"/>
</dbReference>
<keyword evidence="2" id="KW-1185">Reference proteome</keyword>
<evidence type="ECO:0000313" key="2">
    <source>
        <dbReference type="Proteomes" id="UP000007266"/>
    </source>
</evidence>